<accession>A0A7S9QEF9</accession>
<dbReference type="EMBL" id="CP064942">
    <property type="protein sequence ID" value="QPH55925.1"/>
    <property type="molecule type" value="Genomic_DNA"/>
</dbReference>
<proteinExistence type="predicted"/>
<sequence length="138" mass="15457">MTDPYIDPTREQFGAFAKLPQDTPIAMLNLVRLRARAAYEDEEVDGRAAYRRYSELSAPVLARVGGQVAWSGGFEAVLIGPEDERWDLVFIARYPNAAAFIEMVRDPEYKQAVRHRTAAVETSRLIRLRPASAGRGFG</sequence>
<dbReference type="RefSeq" id="WP_196105187.1">
    <property type="nucleotide sequence ID" value="NZ_CP064942.1"/>
</dbReference>
<reference evidence="2 3" key="1">
    <citation type="submission" date="2020-11" db="EMBL/GenBank/DDBJ databases">
        <title>Description of Pontivivens ytuae sp. nov. isolated from deep sea sediment of Mariana Trench.</title>
        <authorList>
            <person name="Wang Z."/>
            <person name="Sun Q.-L."/>
            <person name="Xu X.-D."/>
            <person name="Tang Y.-Z."/>
            <person name="Zhang J."/>
        </authorList>
    </citation>
    <scope>NUCLEOTIDE SEQUENCE [LARGE SCALE GENOMIC DNA]</scope>
    <source>
        <strain evidence="2 3">MT2928</strain>
    </source>
</reference>
<evidence type="ECO:0000313" key="3">
    <source>
        <dbReference type="Proteomes" id="UP000594800"/>
    </source>
</evidence>
<dbReference type="Pfam" id="PF07045">
    <property type="entry name" value="DUF1330"/>
    <property type="match status" value="1"/>
</dbReference>
<evidence type="ECO:0000259" key="1">
    <source>
        <dbReference type="Pfam" id="PF07045"/>
    </source>
</evidence>
<gene>
    <name evidence="2" type="ORF">I0K15_09440</name>
</gene>
<dbReference type="SUPFAM" id="SSF54909">
    <property type="entry name" value="Dimeric alpha+beta barrel"/>
    <property type="match status" value="1"/>
</dbReference>
<protein>
    <submittedName>
        <fullName evidence="2">DUF1330 domain-containing protein</fullName>
    </submittedName>
</protein>
<dbReference type="AlphaFoldDB" id="A0A7S9QEF9"/>
<dbReference type="InterPro" id="IPR011008">
    <property type="entry name" value="Dimeric_a/b-barrel"/>
</dbReference>
<dbReference type="PANTHER" id="PTHR40257:SF1">
    <property type="entry name" value="DUF1330 DOMAIN-CONTAINING PROTEIN"/>
    <property type="match status" value="1"/>
</dbReference>
<keyword evidence="3" id="KW-1185">Reference proteome</keyword>
<name>A0A7S9QEF9_9RHOB</name>
<organism evidence="2 3">
    <name type="scientific">Pontivivens ytuae</name>
    <dbReference type="NCBI Taxonomy" id="2789856"/>
    <lineage>
        <taxon>Bacteria</taxon>
        <taxon>Pseudomonadati</taxon>
        <taxon>Pseudomonadota</taxon>
        <taxon>Alphaproteobacteria</taxon>
        <taxon>Rhodobacterales</taxon>
        <taxon>Paracoccaceae</taxon>
        <taxon>Pontivivens</taxon>
    </lineage>
</organism>
<dbReference type="KEGG" id="poz:I0K15_09440"/>
<dbReference type="InterPro" id="IPR010753">
    <property type="entry name" value="DUF1330"/>
</dbReference>
<evidence type="ECO:0000313" key="2">
    <source>
        <dbReference type="EMBL" id="QPH55925.1"/>
    </source>
</evidence>
<dbReference type="PANTHER" id="PTHR40257">
    <property type="match status" value="1"/>
</dbReference>
<dbReference type="Gene3D" id="3.30.70.100">
    <property type="match status" value="1"/>
</dbReference>
<feature type="domain" description="DUF1330" evidence="1">
    <location>
        <begin position="43"/>
        <end position="123"/>
    </location>
</feature>
<dbReference type="Proteomes" id="UP000594800">
    <property type="component" value="Chromosome"/>
</dbReference>